<dbReference type="NCBIfam" id="NF005994">
    <property type="entry name" value="PRK08118.1"/>
    <property type="match status" value="1"/>
</dbReference>
<dbReference type="OrthoDB" id="1201990at2"/>
<dbReference type="PANTHER" id="PTHR37816">
    <property type="entry name" value="YALI0E33011P"/>
    <property type="match status" value="1"/>
</dbReference>
<proteinExistence type="predicted"/>
<dbReference type="Proteomes" id="UP000295632">
    <property type="component" value="Unassembled WGS sequence"/>
</dbReference>
<gene>
    <name evidence="1" type="ORF">EV213_101249</name>
</gene>
<dbReference type="SUPFAM" id="SSF52540">
    <property type="entry name" value="P-loop containing nucleoside triphosphate hydrolases"/>
    <property type="match status" value="1"/>
</dbReference>
<name>A0A4R6U8B8_9BACI</name>
<sequence length="167" mass="19133">MKRIVIIGSGGSGKSTFARRLGKDLGIPVVHLDALYWKPGWVPEEQKTFDGIIQAELAKEKWIIDGNFSRTMDVRIAAADTIIFIDLPRLLCTYRVVKRWLQYRNKTRVDMGEGCSEKVDLAFLKWVWTYPATKRPEVIRKLEQVASDKKVVHLTSQKNVKGFLNTL</sequence>
<dbReference type="EMBL" id="SNYJ01000001">
    <property type="protein sequence ID" value="TDQ42820.1"/>
    <property type="molecule type" value="Genomic_DNA"/>
</dbReference>
<dbReference type="PANTHER" id="PTHR37816:SF3">
    <property type="entry name" value="MODULATES DNA TOPOLOGY"/>
    <property type="match status" value="1"/>
</dbReference>
<comment type="caution">
    <text evidence="1">The sequence shown here is derived from an EMBL/GenBank/DDBJ whole genome shotgun (WGS) entry which is preliminary data.</text>
</comment>
<protein>
    <submittedName>
        <fullName evidence="1">Adenylate kinase family enzyme</fullName>
    </submittedName>
</protein>
<reference evidence="1 2" key="1">
    <citation type="submission" date="2019-03" db="EMBL/GenBank/DDBJ databases">
        <title>Genomic Encyclopedia of Type Strains, Phase IV (KMG-IV): sequencing the most valuable type-strain genomes for metagenomic binning, comparative biology and taxonomic classification.</title>
        <authorList>
            <person name="Goeker M."/>
        </authorList>
    </citation>
    <scope>NUCLEOTIDE SEQUENCE [LARGE SCALE GENOMIC DNA]</scope>
    <source>
        <strain evidence="1 2">DSM 28697</strain>
    </source>
</reference>
<keyword evidence="2" id="KW-1185">Reference proteome</keyword>
<accession>A0A4R6U8B8</accession>
<organism evidence="1 2">
    <name type="scientific">Aureibacillus halotolerans</name>
    <dbReference type="NCBI Taxonomy" id="1508390"/>
    <lineage>
        <taxon>Bacteria</taxon>
        <taxon>Bacillati</taxon>
        <taxon>Bacillota</taxon>
        <taxon>Bacilli</taxon>
        <taxon>Bacillales</taxon>
        <taxon>Bacillaceae</taxon>
        <taxon>Aureibacillus</taxon>
    </lineage>
</organism>
<dbReference type="RefSeq" id="WP_133578650.1">
    <property type="nucleotide sequence ID" value="NZ_SNYJ01000001.1"/>
</dbReference>
<evidence type="ECO:0000313" key="2">
    <source>
        <dbReference type="Proteomes" id="UP000295632"/>
    </source>
</evidence>
<keyword evidence="1" id="KW-0418">Kinase</keyword>
<dbReference type="InterPro" id="IPR027417">
    <property type="entry name" value="P-loop_NTPase"/>
</dbReference>
<dbReference type="Gene3D" id="3.40.50.300">
    <property type="entry name" value="P-loop containing nucleotide triphosphate hydrolases"/>
    <property type="match status" value="1"/>
</dbReference>
<keyword evidence="1" id="KW-0808">Transferase</keyword>
<dbReference type="AlphaFoldDB" id="A0A4R6U8B8"/>
<dbReference type="GO" id="GO:0016301">
    <property type="term" value="F:kinase activity"/>
    <property type="evidence" value="ECO:0007669"/>
    <property type="project" value="UniProtKB-KW"/>
</dbReference>
<evidence type="ECO:0000313" key="1">
    <source>
        <dbReference type="EMBL" id="TDQ42820.1"/>
    </source>
</evidence>
<dbReference type="InterPro" id="IPR052922">
    <property type="entry name" value="Cytidylate_Kinase-2"/>
</dbReference>